<sequence>MKTRPPREILPVLVHGPRGQGTAGAQTGPGGVPQGGGEEEGGEGGDSKRLVDAAARPEVLGQVNILFNECPYEGVLLRAFADPFEQCEVGIMLWRLTMVLRNRCCLQRFKVDRLPVKTTAAETTENVSGSMIKLVGVLLAKLPTRQII</sequence>
<organism evidence="2 3">
    <name type="scientific">Colletotrichum zoysiae</name>
    <dbReference type="NCBI Taxonomy" id="1216348"/>
    <lineage>
        <taxon>Eukaryota</taxon>
        <taxon>Fungi</taxon>
        <taxon>Dikarya</taxon>
        <taxon>Ascomycota</taxon>
        <taxon>Pezizomycotina</taxon>
        <taxon>Sordariomycetes</taxon>
        <taxon>Hypocreomycetidae</taxon>
        <taxon>Glomerellales</taxon>
        <taxon>Glomerellaceae</taxon>
        <taxon>Colletotrichum</taxon>
        <taxon>Colletotrichum graminicola species complex</taxon>
    </lineage>
</organism>
<feature type="compositionally biased region" description="Gly residues" evidence="1">
    <location>
        <begin position="18"/>
        <end position="36"/>
    </location>
</feature>
<evidence type="ECO:0000313" key="3">
    <source>
        <dbReference type="Proteomes" id="UP001232148"/>
    </source>
</evidence>
<reference evidence="2" key="1">
    <citation type="submission" date="2021-06" db="EMBL/GenBank/DDBJ databases">
        <title>Comparative genomics, transcriptomics and evolutionary studies reveal genomic signatures of adaptation to plant cell wall in hemibiotrophic fungi.</title>
        <authorList>
            <consortium name="DOE Joint Genome Institute"/>
            <person name="Baroncelli R."/>
            <person name="Diaz J.F."/>
            <person name="Benocci T."/>
            <person name="Peng M."/>
            <person name="Battaglia E."/>
            <person name="Haridas S."/>
            <person name="Andreopoulos W."/>
            <person name="Labutti K."/>
            <person name="Pangilinan J."/>
            <person name="Floch G.L."/>
            <person name="Makela M.R."/>
            <person name="Henrissat B."/>
            <person name="Grigoriev I.V."/>
            <person name="Crouch J.A."/>
            <person name="De Vries R.P."/>
            <person name="Sukno S.A."/>
            <person name="Thon M.R."/>
        </authorList>
    </citation>
    <scope>NUCLEOTIDE SEQUENCE</scope>
    <source>
        <strain evidence="2">MAFF235873</strain>
    </source>
</reference>
<name>A0AAD9LXM4_9PEZI</name>
<keyword evidence="3" id="KW-1185">Reference proteome</keyword>
<dbReference type="AlphaFoldDB" id="A0AAD9LXM4"/>
<dbReference type="EMBL" id="MU843072">
    <property type="protein sequence ID" value="KAK2021913.1"/>
    <property type="molecule type" value="Genomic_DNA"/>
</dbReference>
<gene>
    <name evidence="2" type="ORF">LX32DRAFT_222815</name>
</gene>
<accession>A0AAD9LXM4</accession>
<proteinExistence type="predicted"/>
<evidence type="ECO:0000256" key="1">
    <source>
        <dbReference type="SAM" id="MobiDB-lite"/>
    </source>
</evidence>
<feature type="region of interest" description="Disordered" evidence="1">
    <location>
        <begin position="1"/>
        <end position="49"/>
    </location>
</feature>
<dbReference type="Proteomes" id="UP001232148">
    <property type="component" value="Unassembled WGS sequence"/>
</dbReference>
<comment type="caution">
    <text evidence="2">The sequence shown here is derived from an EMBL/GenBank/DDBJ whole genome shotgun (WGS) entry which is preliminary data.</text>
</comment>
<evidence type="ECO:0000313" key="2">
    <source>
        <dbReference type="EMBL" id="KAK2021913.1"/>
    </source>
</evidence>
<protein>
    <submittedName>
        <fullName evidence="2">Uncharacterized protein</fullName>
    </submittedName>
</protein>